<reference evidence="2 3" key="1">
    <citation type="journal article" date="2021" name="ISME Commun">
        <title>Automated analysis of genomic sequences facilitates high-throughput and comprehensive description of bacteria.</title>
        <authorList>
            <person name="Hitch T.C.A."/>
        </authorList>
    </citation>
    <scope>NUCLEOTIDE SEQUENCE [LARGE SCALE GENOMIC DNA]</scope>
    <source>
        <strain evidence="2 3">Sanger_31</strain>
    </source>
</reference>
<accession>A0AAE3IGS5</accession>
<comment type="caution">
    <text evidence="2">The sequence shown here is derived from an EMBL/GenBank/DDBJ whole genome shotgun (WGS) entry which is preliminary data.</text>
</comment>
<gene>
    <name evidence="2" type="ORF">OCV57_06525</name>
</gene>
<sequence length="42" mass="4794">MPTVFGLIANHASLKLMPVYLAFFFILLLVMISKTEKLCHNK</sequence>
<name>A0AAE3IGS5_9FIRM</name>
<proteinExistence type="predicted"/>
<protein>
    <submittedName>
        <fullName evidence="2">Uncharacterized protein</fullName>
    </submittedName>
</protein>
<evidence type="ECO:0000256" key="1">
    <source>
        <dbReference type="SAM" id="Phobius"/>
    </source>
</evidence>
<keyword evidence="1" id="KW-0812">Transmembrane</keyword>
<evidence type="ECO:0000313" key="3">
    <source>
        <dbReference type="Proteomes" id="UP001208131"/>
    </source>
</evidence>
<keyword evidence="3" id="KW-1185">Reference proteome</keyword>
<organism evidence="2 3">
    <name type="scientific">Hominimerdicola aceti</name>
    <dbReference type="NCBI Taxonomy" id="2981726"/>
    <lineage>
        <taxon>Bacteria</taxon>
        <taxon>Bacillati</taxon>
        <taxon>Bacillota</taxon>
        <taxon>Clostridia</taxon>
        <taxon>Eubacteriales</taxon>
        <taxon>Oscillospiraceae</taxon>
        <taxon>Hominimerdicola</taxon>
    </lineage>
</organism>
<dbReference type="EMBL" id="JAOQJZ010000005">
    <property type="protein sequence ID" value="MCU6705580.1"/>
    <property type="molecule type" value="Genomic_DNA"/>
</dbReference>
<dbReference type="RefSeq" id="WP_256321617.1">
    <property type="nucleotide sequence ID" value="NZ_JAOQJZ010000005.1"/>
</dbReference>
<evidence type="ECO:0000313" key="2">
    <source>
        <dbReference type="EMBL" id="MCU6705580.1"/>
    </source>
</evidence>
<keyword evidence="1" id="KW-1133">Transmembrane helix</keyword>
<dbReference type="Proteomes" id="UP001208131">
    <property type="component" value="Unassembled WGS sequence"/>
</dbReference>
<feature type="transmembrane region" description="Helical" evidence="1">
    <location>
        <begin position="12"/>
        <end position="32"/>
    </location>
</feature>
<keyword evidence="1" id="KW-0472">Membrane</keyword>
<dbReference type="AlphaFoldDB" id="A0AAE3IGS5"/>